<dbReference type="InterPro" id="IPR017850">
    <property type="entry name" value="Alkaline_phosphatase_core_sf"/>
</dbReference>
<evidence type="ECO:0000313" key="1">
    <source>
        <dbReference type="EMBL" id="SVE49721.1"/>
    </source>
</evidence>
<dbReference type="Gene3D" id="3.40.720.10">
    <property type="entry name" value="Alkaline Phosphatase, subunit A"/>
    <property type="match status" value="1"/>
</dbReference>
<accession>A0A383DZ04</accession>
<evidence type="ECO:0008006" key="2">
    <source>
        <dbReference type="Google" id="ProtNLM"/>
    </source>
</evidence>
<reference evidence="1" key="1">
    <citation type="submission" date="2018-05" db="EMBL/GenBank/DDBJ databases">
        <authorList>
            <person name="Lanie J.A."/>
            <person name="Ng W.-L."/>
            <person name="Kazmierczak K.M."/>
            <person name="Andrzejewski T.M."/>
            <person name="Davidsen T.M."/>
            <person name="Wayne K.J."/>
            <person name="Tettelin H."/>
            <person name="Glass J.I."/>
            <person name="Rusch D."/>
            <person name="Podicherti R."/>
            <person name="Tsui H.-C.T."/>
            <person name="Winkler M.E."/>
        </authorList>
    </citation>
    <scope>NUCLEOTIDE SEQUENCE</scope>
</reference>
<dbReference type="AlphaFoldDB" id="A0A383DZ04"/>
<protein>
    <recommendedName>
        <fullName evidence="2">Metalloenzyme domain-containing protein</fullName>
    </recommendedName>
</protein>
<proteinExistence type="predicted"/>
<gene>
    <name evidence="1" type="ORF">METZ01_LOCUS502575</name>
</gene>
<dbReference type="SUPFAM" id="SSF53649">
    <property type="entry name" value="Alkaline phosphatase-like"/>
    <property type="match status" value="1"/>
</dbReference>
<sequence>MAALMKNKVILVIIDGLKYQTAIDQCGFLEALVESKKARRMKMIAVLPTLSAPIYETLHTGLEPLEHGITSNDNLRKSNSENVFTIAKAGGLVTAAAAHSFFSTLYNEDPYIPIRDQEVNDPNKVIQHGRFYSEKGYSAFNISLPSEHDLMNQASMMVSRYKPHYLMIHSCSCDSIGHRFGGNSVEYSRH</sequence>
<organism evidence="1">
    <name type="scientific">marine metagenome</name>
    <dbReference type="NCBI Taxonomy" id="408172"/>
    <lineage>
        <taxon>unclassified sequences</taxon>
        <taxon>metagenomes</taxon>
        <taxon>ecological metagenomes</taxon>
    </lineage>
</organism>
<name>A0A383DZ04_9ZZZZ</name>
<dbReference type="Pfam" id="PF01663">
    <property type="entry name" value="Phosphodiest"/>
    <property type="match status" value="1"/>
</dbReference>
<dbReference type="InterPro" id="IPR002591">
    <property type="entry name" value="Phosphodiest/P_Trfase"/>
</dbReference>
<dbReference type="EMBL" id="UINC01221398">
    <property type="protein sequence ID" value="SVE49721.1"/>
    <property type="molecule type" value="Genomic_DNA"/>
</dbReference>